<feature type="domain" description="HTH luxR-type" evidence="4">
    <location>
        <begin position="54"/>
        <end position="119"/>
    </location>
</feature>
<evidence type="ECO:0000256" key="1">
    <source>
        <dbReference type="ARBA" id="ARBA00023015"/>
    </source>
</evidence>
<gene>
    <name evidence="5" type="ORF">E1295_04330</name>
</gene>
<dbReference type="PROSITE" id="PS50043">
    <property type="entry name" value="HTH_LUXR_2"/>
    <property type="match status" value="1"/>
</dbReference>
<keyword evidence="1" id="KW-0805">Transcription regulation</keyword>
<dbReference type="Proteomes" id="UP000295136">
    <property type="component" value="Unassembled WGS sequence"/>
</dbReference>
<keyword evidence="2" id="KW-0238">DNA-binding</keyword>
<dbReference type="SUPFAM" id="SSF46894">
    <property type="entry name" value="C-terminal effector domain of the bipartite response regulators"/>
    <property type="match status" value="1"/>
</dbReference>
<proteinExistence type="predicted"/>
<name>A0A4R5FX74_9ACTN</name>
<dbReference type="InterPro" id="IPR000792">
    <property type="entry name" value="Tscrpt_reg_LuxR_C"/>
</dbReference>
<evidence type="ECO:0000256" key="2">
    <source>
        <dbReference type="ARBA" id="ARBA00023125"/>
    </source>
</evidence>
<dbReference type="GO" id="GO:0006355">
    <property type="term" value="P:regulation of DNA-templated transcription"/>
    <property type="evidence" value="ECO:0007669"/>
    <property type="project" value="InterPro"/>
</dbReference>
<reference evidence="5 6" key="1">
    <citation type="submission" date="2019-03" db="EMBL/GenBank/DDBJ databases">
        <title>Draft genome sequences of novel Actinobacteria.</title>
        <authorList>
            <person name="Sahin N."/>
            <person name="Ay H."/>
            <person name="Saygin H."/>
        </authorList>
    </citation>
    <scope>NUCLEOTIDE SEQUENCE [LARGE SCALE GENOMIC DNA]</scope>
    <source>
        <strain evidence="5 6">6K102</strain>
    </source>
</reference>
<keyword evidence="6" id="KW-1185">Reference proteome</keyword>
<keyword evidence="3" id="KW-0804">Transcription</keyword>
<dbReference type="PRINTS" id="PR00038">
    <property type="entry name" value="HTHLUXR"/>
</dbReference>
<protein>
    <submittedName>
        <fullName evidence="5">Response regulator transcription factor</fullName>
    </submittedName>
</protein>
<dbReference type="PANTHER" id="PTHR44688:SF16">
    <property type="entry name" value="DNA-BINDING TRANSCRIPTIONAL ACTIVATOR DEVR_DOSR"/>
    <property type="match status" value="1"/>
</dbReference>
<sequence>MALRDGASGFLLKRSGPALLVEAVRSAMNGDTLISPQITVRLMEHFRRRYADNGEPRDTPLTERELEIARLVARGFSNTDIATELFISIGTVKTHVASVQRKVAATSRVGIAAWAWENGHVRRTG</sequence>
<dbReference type="PANTHER" id="PTHR44688">
    <property type="entry name" value="DNA-BINDING TRANSCRIPTIONAL ACTIVATOR DEVR_DOSR"/>
    <property type="match status" value="1"/>
</dbReference>
<dbReference type="SMART" id="SM00421">
    <property type="entry name" value="HTH_LUXR"/>
    <property type="match status" value="1"/>
</dbReference>
<dbReference type="CDD" id="cd06170">
    <property type="entry name" value="LuxR_C_like"/>
    <property type="match status" value="1"/>
</dbReference>
<dbReference type="InterPro" id="IPR016032">
    <property type="entry name" value="Sig_transdc_resp-reg_C-effctor"/>
</dbReference>
<evidence type="ECO:0000313" key="5">
    <source>
        <dbReference type="EMBL" id="TDE58837.1"/>
    </source>
</evidence>
<dbReference type="AlphaFoldDB" id="A0A4R5FX74"/>
<dbReference type="PROSITE" id="PS00622">
    <property type="entry name" value="HTH_LUXR_1"/>
    <property type="match status" value="1"/>
</dbReference>
<evidence type="ECO:0000256" key="3">
    <source>
        <dbReference type="ARBA" id="ARBA00023163"/>
    </source>
</evidence>
<evidence type="ECO:0000313" key="6">
    <source>
        <dbReference type="Proteomes" id="UP000295136"/>
    </source>
</evidence>
<organism evidence="5 6">
    <name type="scientific">Nonomuraea mesophila</name>
    <dbReference type="NCBI Taxonomy" id="2530382"/>
    <lineage>
        <taxon>Bacteria</taxon>
        <taxon>Bacillati</taxon>
        <taxon>Actinomycetota</taxon>
        <taxon>Actinomycetes</taxon>
        <taxon>Streptosporangiales</taxon>
        <taxon>Streptosporangiaceae</taxon>
        <taxon>Nonomuraea</taxon>
    </lineage>
</organism>
<dbReference type="Gene3D" id="3.40.50.2300">
    <property type="match status" value="1"/>
</dbReference>
<dbReference type="GO" id="GO:0003677">
    <property type="term" value="F:DNA binding"/>
    <property type="evidence" value="ECO:0007669"/>
    <property type="project" value="UniProtKB-KW"/>
</dbReference>
<dbReference type="EMBL" id="SMLD01000007">
    <property type="protein sequence ID" value="TDE58837.1"/>
    <property type="molecule type" value="Genomic_DNA"/>
</dbReference>
<accession>A0A4R5FX74</accession>
<dbReference type="Pfam" id="PF00196">
    <property type="entry name" value="GerE"/>
    <property type="match status" value="1"/>
</dbReference>
<evidence type="ECO:0000259" key="4">
    <source>
        <dbReference type="PROSITE" id="PS50043"/>
    </source>
</evidence>
<comment type="caution">
    <text evidence="5">The sequence shown here is derived from an EMBL/GenBank/DDBJ whole genome shotgun (WGS) entry which is preliminary data.</text>
</comment>